<gene>
    <name evidence="1" type="ORF">BPS26883_06612</name>
</gene>
<reference evidence="1 2" key="1">
    <citation type="submission" date="2019-09" db="EMBL/GenBank/DDBJ databases">
        <authorList>
            <person name="Depoorter E."/>
        </authorList>
    </citation>
    <scope>NUCLEOTIDE SEQUENCE [LARGE SCALE GENOMIC DNA]</scope>
    <source>
        <strain evidence="1">LMG 26883</strain>
    </source>
</reference>
<name>A0A6P2RN27_9BURK</name>
<evidence type="ECO:0000313" key="1">
    <source>
        <dbReference type="EMBL" id="VWC34528.1"/>
    </source>
</evidence>
<organism evidence="1 2">
    <name type="scientific">Burkholderia pseudomultivorans</name>
    <dbReference type="NCBI Taxonomy" id="1207504"/>
    <lineage>
        <taxon>Bacteria</taxon>
        <taxon>Pseudomonadati</taxon>
        <taxon>Pseudomonadota</taxon>
        <taxon>Betaproteobacteria</taxon>
        <taxon>Burkholderiales</taxon>
        <taxon>Burkholderiaceae</taxon>
        <taxon>Burkholderia</taxon>
        <taxon>Burkholderia cepacia complex</taxon>
    </lineage>
</organism>
<protein>
    <submittedName>
        <fullName evidence="1">Uncharacterized protein</fullName>
    </submittedName>
</protein>
<dbReference type="AlphaFoldDB" id="A0A6P2RN27"/>
<proteinExistence type="predicted"/>
<sequence length="98" mass="11535">MANANSKSRPKKRKPVDMTETFAEVLRSEPDLPQPGWPYLPWMRIIDLHCKIFGFEPGERVYLDINHVTRKITISPDYSQLALREQPYYDEDRPDPFA</sequence>
<dbReference type="EMBL" id="CABVPP010000101">
    <property type="protein sequence ID" value="VWC34528.1"/>
    <property type="molecule type" value="Genomic_DNA"/>
</dbReference>
<evidence type="ECO:0000313" key="2">
    <source>
        <dbReference type="Proteomes" id="UP000494162"/>
    </source>
</evidence>
<dbReference type="GeneID" id="93173690"/>
<dbReference type="RefSeq" id="WP_060334305.1">
    <property type="nucleotide sequence ID" value="NZ_CABVPP010000101.1"/>
</dbReference>
<accession>A0A6P2RN27</accession>
<dbReference type="Proteomes" id="UP000494162">
    <property type="component" value="Unassembled WGS sequence"/>
</dbReference>
<dbReference type="KEGG" id="bpsl:WS57_13040"/>